<dbReference type="InterPro" id="IPR015867">
    <property type="entry name" value="N-reg_PII/ATP_PRibTrfase_C"/>
</dbReference>
<name>A0A401YI89_9ACTN</name>
<comment type="caution">
    <text evidence="2">The sequence shown here is derived from an EMBL/GenBank/DDBJ whole genome shotgun (WGS) entry which is preliminary data.</text>
</comment>
<dbReference type="EMBL" id="BIFH01000015">
    <property type="protein sequence ID" value="GCD94332.1"/>
    <property type="molecule type" value="Genomic_DNA"/>
</dbReference>
<dbReference type="GO" id="GO:0010038">
    <property type="term" value="P:response to metal ion"/>
    <property type="evidence" value="ECO:0007669"/>
    <property type="project" value="InterPro"/>
</dbReference>
<sequence>MTGYMVVITTTDGSEAAEALARGGVEARVAACAQIVGPIRSVYWWDGRVQDDPEYQVWFKAPADRFQDIRDYILGAHTYDTPEVIQLPITAGSAAYLAWLTDETKPR</sequence>
<dbReference type="InterPro" id="IPR011322">
    <property type="entry name" value="N-reg_PII-like_a/b"/>
</dbReference>
<evidence type="ECO:0000313" key="3">
    <source>
        <dbReference type="Proteomes" id="UP000286931"/>
    </source>
</evidence>
<dbReference type="AlphaFoldDB" id="A0A401YI89"/>
<gene>
    <name evidence="2" type="primary">cutA</name>
    <name evidence="2" type="ORF">EHYA_01992</name>
</gene>
<dbReference type="InterPro" id="IPR004323">
    <property type="entry name" value="Ion_tolerance_CutA"/>
</dbReference>
<accession>A0A401YI89</accession>
<dbReference type="PANTHER" id="PTHR23419:SF8">
    <property type="entry name" value="FI09726P"/>
    <property type="match status" value="1"/>
</dbReference>
<evidence type="ECO:0000256" key="1">
    <source>
        <dbReference type="ARBA" id="ARBA00010169"/>
    </source>
</evidence>
<dbReference type="GO" id="GO:0005507">
    <property type="term" value="F:copper ion binding"/>
    <property type="evidence" value="ECO:0007669"/>
    <property type="project" value="TreeGrafter"/>
</dbReference>
<protein>
    <submittedName>
        <fullName evidence="2">Divalent cation tolerance protein</fullName>
    </submittedName>
</protein>
<dbReference type="Gene3D" id="3.30.70.120">
    <property type="match status" value="1"/>
</dbReference>
<dbReference type="SUPFAM" id="SSF54913">
    <property type="entry name" value="GlnB-like"/>
    <property type="match status" value="1"/>
</dbReference>
<dbReference type="Proteomes" id="UP000286931">
    <property type="component" value="Unassembled WGS sequence"/>
</dbReference>
<evidence type="ECO:0000313" key="2">
    <source>
        <dbReference type="EMBL" id="GCD94332.1"/>
    </source>
</evidence>
<reference evidence="2 3" key="1">
    <citation type="submission" date="2018-12" db="EMBL/GenBank/DDBJ databases">
        <title>Draft genome sequence of Embleya hyalina NBRC 13850T.</title>
        <authorList>
            <person name="Komaki H."/>
            <person name="Hosoyama A."/>
            <person name="Kimura A."/>
            <person name="Ichikawa N."/>
            <person name="Tamura T."/>
        </authorList>
    </citation>
    <scope>NUCLEOTIDE SEQUENCE [LARGE SCALE GENOMIC DNA]</scope>
    <source>
        <strain evidence="2 3">NBRC 13850</strain>
    </source>
</reference>
<proteinExistence type="inferred from homology"/>
<dbReference type="Pfam" id="PF03091">
    <property type="entry name" value="CutA1"/>
    <property type="match status" value="1"/>
</dbReference>
<comment type="similarity">
    <text evidence="1">Belongs to the CutA family.</text>
</comment>
<dbReference type="PANTHER" id="PTHR23419">
    <property type="entry name" value="DIVALENT CATION TOLERANCE CUTA-RELATED"/>
    <property type="match status" value="1"/>
</dbReference>
<keyword evidence="3" id="KW-1185">Reference proteome</keyword>
<organism evidence="2 3">
    <name type="scientific">Embleya hyalina</name>
    <dbReference type="NCBI Taxonomy" id="516124"/>
    <lineage>
        <taxon>Bacteria</taxon>
        <taxon>Bacillati</taxon>
        <taxon>Actinomycetota</taxon>
        <taxon>Actinomycetes</taxon>
        <taxon>Kitasatosporales</taxon>
        <taxon>Streptomycetaceae</taxon>
        <taxon>Embleya</taxon>
    </lineage>
</organism>